<dbReference type="RefSeq" id="WP_052589826.1">
    <property type="nucleotide sequence ID" value="NZ_CP011112.1"/>
</dbReference>
<sequence>MTGRFIDIHVLQTVPPSNINRDDTGKPKSAVFGGVPRARVSSQAWKRATRAAYGDHLNDADLGVRTKRVVEQICGRLAKSHPELAPDEARTRAEKVIEALGLKLEKPRGKAKGGEDADDAFRGTEYLVFFSNTQIERLAALAADGDGASVDKKVAKAAAGGDHGVEVSLFGRMVADDKGLNVDASVQVAHAISTHAVELEQDYFTAVDDRNPEGQSGAGMLGTIEFNSATLYRYATVNVAGLRDNLGDDAATVRAVQAFVRAFIRSMPTGKQNTFANRTVPDAVVVIVREDQPVNLVGAFEDPVVANGEGLIEQSAARLAAEVASVRDFVSAPVASLVVARQRAAALAGVGEKVSLDGLVERLDGLVLVPTEPLPA</sequence>
<dbReference type="PATRIC" id="fig|571913.6.peg.693"/>
<dbReference type="InterPro" id="IPR010148">
    <property type="entry name" value="CRISPR-assoc_prot_CT1975"/>
</dbReference>
<dbReference type="EMBL" id="CP011112">
    <property type="protein sequence ID" value="AKU15131.1"/>
    <property type="molecule type" value="Genomic_DNA"/>
</dbReference>
<evidence type="ECO:0000313" key="2">
    <source>
        <dbReference type="Proteomes" id="UP000066480"/>
    </source>
</evidence>
<evidence type="ECO:0000313" key="1">
    <source>
        <dbReference type="EMBL" id="AKU15131.1"/>
    </source>
</evidence>
<reference evidence="1 2" key="1">
    <citation type="submission" date="2015-03" db="EMBL/GenBank/DDBJ databases">
        <title>Luteipulveratus halotolerans sp. nov., a novel actinobacterium (Dermacoccaceae) from Sarawak, Malaysia.</title>
        <authorList>
            <person name="Juboi H."/>
            <person name="Basik A."/>
            <person name="Shamsul S.S."/>
            <person name="Arnold P."/>
            <person name="Schmitt E.K."/>
            <person name="Sanglier J.-J."/>
            <person name="Yeo T."/>
        </authorList>
    </citation>
    <scope>NUCLEOTIDE SEQUENCE [LARGE SCALE GENOMIC DNA]</scope>
    <source>
        <strain evidence="1 2">MN07-A0370</strain>
    </source>
</reference>
<keyword evidence="2" id="KW-1185">Reference proteome</keyword>
<organism evidence="1 2">
    <name type="scientific">Luteipulveratus mongoliensis</name>
    <dbReference type="NCBI Taxonomy" id="571913"/>
    <lineage>
        <taxon>Bacteria</taxon>
        <taxon>Bacillati</taxon>
        <taxon>Actinomycetota</taxon>
        <taxon>Actinomycetes</taxon>
        <taxon>Micrococcales</taxon>
        <taxon>Dermacoccaceae</taxon>
        <taxon>Luteipulveratus</taxon>
    </lineage>
</organism>
<dbReference type="NCBIfam" id="TIGR01869">
    <property type="entry name" value="casC_Cse4"/>
    <property type="match status" value="1"/>
</dbReference>
<dbReference type="Pfam" id="PF09344">
    <property type="entry name" value="Cas_CT1975"/>
    <property type="match status" value="1"/>
</dbReference>
<protein>
    <submittedName>
        <fullName evidence="1">CRISPR-associated protein CasC</fullName>
    </submittedName>
</protein>
<name>A0A0K1JEJ9_9MICO</name>
<proteinExistence type="predicted"/>
<dbReference type="KEGG" id="lmoi:VV02_03390"/>
<dbReference type="STRING" id="571913.VV02_03390"/>
<accession>A0A0K1JEJ9</accession>
<gene>
    <name evidence="1" type="ORF">VV02_03390</name>
</gene>
<dbReference type="AlphaFoldDB" id="A0A0K1JEJ9"/>
<dbReference type="OrthoDB" id="5291250at2"/>
<dbReference type="Proteomes" id="UP000066480">
    <property type="component" value="Chromosome"/>
</dbReference>